<reference evidence="2 3" key="1">
    <citation type="submission" date="2018-10" db="EMBL/GenBank/DDBJ databases">
        <title>Genomic Encyclopedia of Type Strains, Phase IV (KMG-IV): sequencing the most valuable type-strain genomes for metagenomic binning, comparative biology and taxonomic classification.</title>
        <authorList>
            <person name="Goeker M."/>
        </authorList>
    </citation>
    <scope>NUCLEOTIDE SEQUENCE [LARGE SCALE GENOMIC DNA]</scope>
    <source>
        <strain evidence="2 3">DSM 26916</strain>
    </source>
</reference>
<dbReference type="OrthoDB" id="9777090at2"/>
<dbReference type="EMBL" id="RCCI01000004">
    <property type="protein sequence ID" value="RLJ68462.1"/>
    <property type="molecule type" value="Genomic_DNA"/>
</dbReference>
<sequence length="281" mass="30432">MAIARRRLWLGLRVVLYALLFFGALALFQDRLLYFPDTPPLATVLAEARRDGLAPWPATGDYRGLLREPAGPARATLVLFHGNAGHAGHRAWYAETLARLGLRVILAEYPGYGPRPGRLGETALVADAAQTVALARQHYPGPLLVGGESLGAGVAAAAVAQIPTGTAGLLLVTPWDRLENVARFHYPWAPVGWLLRDRYDSIANLARYDGRVLVAVAERDSIVPARFGTALHAALKEPKRLVAIPGADHNDWPDRVDAAWWRDAIDFLLSPPQTGATAAPQ</sequence>
<comment type="caution">
    <text evidence="2">The sequence shown here is derived from an EMBL/GenBank/DDBJ whole genome shotgun (WGS) entry which is preliminary data.</text>
</comment>
<name>A0A497XKF5_9PROT</name>
<accession>A0A497XKF5</accession>
<gene>
    <name evidence="2" type="ORF">DFR35_1023</name>
</gene>
<dbReference type="InterPro" id="IPR029058">
    <property type="entry name" value="AB_hydrolase_fold"/>
</dbReference>
<dbReference type="PANTHER" id="PTHR12277">
    <property type="entry name" value="ALPHA/BETA HYDROLASE DOMAIN-CONTAINING PROTEIN"/>
    <property type="match status" value="1"/>
</dbReference>
<evidence type="ECO:0000259" key="1">
    <source>
        <dbReference type="Pfam" id="PF12146"/>
    </source>
</evidence>
<dbReference type="Pfam" id="PF12146">
    <property type="entry name" value="Hydrolase_4"/>
    <property type="match status" value="1"/>
</dbReference>
<dbReference type="InterPro" id="IPR022742">
    <property type="entry name" value="Hydrolase_4"/>
</dbReference>
<protein>
    <recommendedName>
        <fullName evidence="1">Serine aminopeptidase S33 domain-containing protein</fullName>
    </recommendedName>
</protein>
<evidence type="ECO:0000313" key="2">
    <source>
        <dbReference type="EMBL" id="RLJ68462.1"/>
    </source>
</evidence>
<dbReference type="Proteomes" id="UP000268908">
    <property type="component" value="Unassembled WGS sequence"/>
</dbReference>
<organism evidence="2 3">
    <name type="scientific">Sulfurisoma sediminicola</name>
    <dbReference type="NCBI Taxonomy" id="1381557"/>
    <lineage>
        <taxon>Bacteria</taxon>
        <taxon>Pseudomonadati</taxon>
        <taxon>Pseudomonadota</taxon>
        <taxon>Betaproteobacteria</taxon>
        <taxon>Nitrosomonadales</taxon>
        <taxon>Sterolibacteriaceae</taxon>
        <taxon>Sulfurisoma</taxon>
    </lineage>
</organism>
<dbReference type="RefSeq" id="WP_121240357.1">
    <property type="nucleotide sequence ID" value="NZ_BHVV01000002.1"/>
</dbReference>
<dbReference type="SUPFAM" id="SSF53474">
    <property type="entry name" value="alpha/beta-Hydrolases"/>
    <property type="match status" value="1"/>
</dbReference>
<keyword evidence="3" id="KW-1185">Reference proteome</keyword>
<evidence type="ECO:0000313" key="3">
    <source>
        <dbReference type="Proteomes" id="UP000268908"/>
    </source>
</evidence>
<dbReference type="Gene3D" id="3.40.50.1820">
    <property type="entry name" value="alpha/beta hydrolase"/>
    <property type="match status" value="1"/>
</dbReference>
<feature type="domain" description="Serine aminopeptidase S33" evidence="1">
    <location>
        <begin position="72"/>
        <end position="179"/>
    </location>
</feature>
<dbReference type="AlphaFoldDB" id="A0A497XKF5"/>
<proteinExistence type="predicted"/>
<dbReference type="PANTHER" id="PTHR12277:SF79">
    <property type="entry name" value="XAA-PRO DIPEPTIDYL-PEPTIDASE-RELATED"/>
    <property type="match status" value="1"/>
</dbReference>